<feature type="compositionally biased region" description="Low complexity" evidence="1">
    <location>
        <begin position="245"/>
        <end position="254"/>
    </location>
</feature>
<name>A0ABN9UGS7_9DINO</name>
<dbReference type="Gene3D" id="3.40.50.1820">
    <property type="entry name" value="alpha/beta hydrolase"/>
    <property type="match status" value="1"/>
</dbReference>
<feature type="compositionally biased region" description="Low complexity" evidence="1">
    <location>
        <begin position="354"/>
        <end position="403"/>
    </location>
</feature>
<sequence length="445" mass="48198">MLQGTGDTEMPEGTSGHSPMRVGMDPISWTHRPFIFYVFTDLSIKAITFLAMRHLGFQHYCSGSLRYWYKPGDGPARVFCHGIGLGVLPYMQLLRGLSCEPGPLFAIELEAIAMRIQRAVPSHNEVAANIRDMLHAWGFASAHFIGHSFGTVVMAWVTKLYPAIICRASFLDPVVFLLCVPHMVYKFLYKEPREGIEKLMHFFVSSELYMANMMSRHFIWGEVCPPPRGLEVPQRSPGRAKQRRPAGAQPRGAAVHGQAGPARHRGGLARGRFPRRVPPEAEGAAHPARQASVTRARAASCHPPPLSGILRLPASPLPFVRRLSPRRAPLVGGTHLHVFFFAFAARAGRRGASGRASLRASGPGALRASPPLAPPSAQAARRNAAEPGRAGRGAPRPRGPVVRAARRARGDGAQLPPPPPPRAGFQATGFCSEVLLTVTGLGEGP</sequence>
<evidence type="ECO:0008006" key="4">
    <source>
        <dbReference type="Google" id="ProtNLM"/>
    </source>
</evidence>
<comment type="caution">
    <text evidence="2">The sequence shown here is derived from an EMBL/GenBank/DDBJ whole genome shotgun (WGS) entry which is preliminary data.</text>
</comment>
<feature type="region of interest" description="Disordered" evidence="1">
    <location>
        <begin position="354"/>
        <end position="427"/>
    </location>
</feature>
<protein>
    <recommendedName>
        <fullName evidence="4">AB hydrolase-1 domain-containing protein</fullName>
    </recommendedName>
</protein>
<evidence type="ECO:0000313" key="3">
    <source>
        <dbReference type="Proteomes" id="UP001189429"/>
    </source>
</evidence>
<dbReference type="EMBL" id="CAUYUJ010015842">
    <property type="protein sequence ID" value="CAK0858828.1"/>
    <property type="molecule type" value="Genomic_DNA"/>
</dbReference>
<reference evidence="2" key="1">
    <citation type="submission" date="2023-10" db="EMBL/GenBank/DDBJ databases">
        <authorList>
            <person name="Chen Y."/>
            <person name="Shah S."/>
            <person name="Dougan E. K."/>
            <person name="Thang M."/>
            <person name="Chan C."/>
        </authorList>
    </citation>
    <scope>NUCLEOTIDE SEQUENCE [LARGE SCALE GENOMIC DNA]</scope>
</reference>
<organism evidence="2 3">
    <name type="scientific">Prorocentrum cordatum</name>
    <dbReference type="NCBI Taxonomy" id="2364126"/>
    <lineage>
        <taxon>Eukaryota</taxon>
        <taxon>Sar</taxon>
        <taxon>Alveolata</taxon>
        <taxon>Dinophyceae</taxon>
        <taxon>Prorocentrales</taxon>
        <taxon>Prorocentraceae</taxon>
        <taxon>Prorocentrum</taxon>
    </lineage>
</organism>
<accession>A0ABN9UGS7</accession>
<evidence type="ECO:0000256" key="1">
    <source>
        <dbReference type="SAM" id="MobiDB-lite"/>
    </source>
</evidence>
<dbReference type="SUPFAM" id="SSF53474">
    <property type="entry name" value="alpha/beta-Hydrolases"/>
    <property type="match status" value="1"/>
</dbReference>
<dbReference type="PANTHER" id="PTHR37471">
    <property type="entry name" value="UNNAMED PRODUCT"/>
    <property type="match status" value="1"/>
</dbReference>
<evidence type="ECO:0000313" key="2">
    <source>
        <dbReference type="EMBL" id="CAK0858828.1"/>
    </source>
</evidence>
<dbReference type="InterPro" id="IPR029058">
    <property type="entry name" value="AB_hydrolase_fold"/>
</dbReference>
<feature type="region of interest" description="Disordered" evidence="1">
    <location>
        <begin position="230"/>
        <end position="270"/>
    </location>
</feature>
<dbReference type="Proteomes" id="UP001189429">
    <property type="component" value="Unassembled WGS sequence"/>
</dbReference>
<dbReference type="PANTHER" id="PTHR37471:SF1">
    <property type="entry name" value="AB HYDROLASE-1 DOMAIN-CONTAINING PROTEIN"/>
    <property type="match status" value="1"/>
</dbReference>
<keyword evidence="3" id="KW-1185">Reference proteome</keyword>
<gene>
    <name evidence="2" type="ORF">PCOR1329_LOCUS48401</name>
</gene>
<proteinExistence type="predicted"/>